<dbReference type="InterPro" id="IPR044946">
    <property type="entry name" value="Restrct_endonuc_typeI_TRD_sf"/>
</dbReference>
<protein>
    <recommendedName>
        <fullName evidence="4">Type I restriction modification DNA specificity domain-containing protein</fullName>
    </recommendedName>
</protein>
<dbReference type="GO" id="GO:0003677">
    <property type="term" value="F:DNA binding"/>
    <property type="evidence" value="ECO:0007669"/>
    <property type="project" value="UniProtKB-KW"/>
</dbReference>
<sequence length="399" mass="45303">MSKNNENKLVPKLRFPEFINEIWKRKTIDETCEVLNNLRKPLTSNLREKGEYPYYGASGIIDFVKDFIFNERLLLIGEDGAKWGAYEKTAFIAEGKYWVNNHAHVLKPTGVEDTLLENYLVKLDLSPFITGAAPPKLTLGKLKSIPVPIPNSRKEQQKIADCLSSLDEVIKAESQKLDVLKEHKKSLLQNLLPQAGETVPKFRFKQFEDSGEWQETTLTQVADYENGKAHEQDIADDGKFIVVNSKFISQDGEVKKFTNTAFLPATKGDVLMVLSDIPNGKAIAKCFLVEEDNRYTVNQRICRITPRNVNSKILYYLLNRNPYFLAFDDGVKQTNLRKEDVLNCPLLIPEDPKEQENIADTLSSVDDFIKGQIEKLEALQLHKKGLLQGLFPNVNEVTA</sequence>
<dbReference type="Gene3D" id="1.10.287.1120">
    <property type="entry name" value="Bipartite methylase S protein"/>
    <property type="match status" value="1"/>
</dbReference>
<evidence type="ECO:0000256" key="2">
    <source>
        <dbReference type="ARBA" id="ARBA00022747"/>
    </source>
</evidence>
<dbReference type="SUPFAM" id="SSF116734">
    <property type="entry name" value="DNA methylase specificity domain"/>
    <property type="match status" value="2"/>
</dbReference>
<dbReference type="EMBL" id="NOXX01000227">
    <property type="protein sequence ID" value="OYQ38544.1"/>
    <property type="molecule type" value="Genomic_DNA"/>
</dbReference>
<evidence type="ECO:0000256" key="3">
    <source>
        <dbReference type="ARBA" id="ARBA00023125"/>
    </source>
</evidence>
<dbReference type="InterPro" id="IPR052021">
    <property type="entry name" value="Type-I_RS_S_subunit"/>
</dbReference>
<dbReference type="InterPro" id="IPR000055">
    <property type="entry name" value="Restrct_endonuc_typeI_TRD"/>
</dbReference>
<dbReference type="CDD" id="cd17262">
    <property type="entry name" value="RMtype1_S_Aco12261I-TRD2-CR2"/>
    <property type="match status" value="1"/>
</dbReference>
<dbReference type="PANTHER" id="PTHR30408:SF12">
    <property type="entry name" value="TYPE I RESTRICTION ENZYME MJAVIII SPECIFICITY SUBUNIT"/>
    <property type="match status" value="1"/>
</dbReference>
<evidence type="ECO:0000313" key="6">
    <source>
        <dbReference type="Proteomes" id="UP000216035"/>
    </source>
</evidence>
<name>A0A255ZCA4_9FLAO</name>
<evidence type="ECO:0000256" key="1">
    <source>
        <dbReference type="ARBA" id="ARBA00010923"/>
    </source>
</evidence>
<dbReference type="GO" id="GO:0009307">
    <property type="term" value="P:DNA restriction-modification system"/>
    <property type="evidence" value="ECO:0007669"/>
    <property type="project" value="UniProtKB-KW"/>
</dbReference>
<dbReference type="Pfam" id="PF01420">
    <property type="entry name" value="Methylase_S"/>
    <property type="match status" value="2"/>
</dbReference>
<comment type="similarity">
    <text evidence="1">Belongs to the type-I restriction system S methylase family.</text>
</comment>
<dbReference type="OrthoDB" id="667970at2"/>
<gene>
    <name evidence="5" type="ORF">CHX27_14865</name>
</gene>
<reference evidence="5 6" key="1">
    <citation type="submission" date="2017-07" db="EMBL/GenBank/DDBJ databases">
        <title>Flavobacterium cyanobacteriorum sp. nov., isolated from cyanobacterial aggregates in a eutrophic lake.</title>
        <authorList>
            <person name="Cai H."/>
        </authorList>
    </citation>
    <scope>NUCLEOTIDE SEQUENCE [LARGE SCALE GENOMIC DNA]</scope>
    <source>
        <strain evidence="5 6">TH167</strain>
    </source>
</reference>
<keyword evidence="3" id="KW-0238">DNA-binding</keyword>
<accession>A0A255ZCA4</accession>
<comment type="caution">
    <text evidence="5">The sequence shown here is derived from an EMBL/GenBank/DDBJ whole genome shotgun (WGS) entry which is preliminary data.</text>
</comment>
<dbReference type="AlphaFoldDB" id="A0A255ZCA4"/>
<feature type="domain" description="Type I restriction modification DNA specificity" evidence="4">
    <location>
        <begin position="212"/>
        <end position="377"/>
    </location>
</feature>
<keyword evidence="6" id="KW-1185">Reference proteome</keyword>
<dbReference type="Proteomes" id="UP000216035">
    <property type="component" value="Unassembled WGS sequence"/>
</dbReference>
<dbReference type="PANTHER" id="PTHR30408">
    <property type="entry name" value="TYPE-1 RESTRICTION ENZYME ECOKI SPECIFICITY PROTEIN"/>
    <property type="match status" value="1"/>
</dbReference>
<keyword evidence="2" id="KW-0680">Restriction system</keyword>
<evidence type="ECO:0000259" key="4">
    <source>
        <dbReference type="Pfam" id="PF01420"/>
    </source>
</evidence>
<evidence type="ECO:0000313" key="5">
    <source>
        <dbReference type="EMBL" id="OYQ38544.1"/>
    </source>
</evidence>
<organism evidence="5 6">
    <name type="scientific">Flavobacterium aurantiibacter</name>
    <dbReference type="NCBI Taxonomy" id="2023067"/>
    <lineage>
        <taxon>Bacteria</taxon>
        <taxon>Pseudomonadati</taxon>
        <taxon>Bacteroidota</taxon>
        <taxon>Flavobacteriia</taxon>
        <taxon>Flavobacteriales</taxon>
        <taxon>Flavobacteriaceae</taxon>
        <taxon>Flavobacterium</taxon>
    </lineage>
</organism>
<dbReference type="Gene3D" id="3.90.220.20">
    <property type="entry name" value="DNA methylase specificity domains"/>
    <property type="match status" value="2"/>
</dbReference>
<feature type="domain" description="Type I restriction modification DNA specificity" evidence="4">
    <location>
        <begin position="21"/>
        <end position="181"/>
    </location>
</feature>
<dbReference type="REBASE" id="260244">
    <property type="entry name" value="S.FauTH167ORF14875P"/>
</dbReference>
<proteinExistence type="inferred from homology"/>
<dbReference type="RefSeq" id="WP_094487544.1">
    <property type="nucleotide sequence ID" value="NZ_NOXX01000227.1"/>
</dbReference>